<keyword evidence="3" id="KW-1185">Reference proteome</keyword>
<dbReference type="AlphaFoldDB" id="A0A7W9W575"/>
<comment type="caution">
    <text evidence="2">The sequence shown here is derived from an EMBL/GenBank/DDBJ whole genome shotgun (WGS) entry which is preliminary data.</text>
</comment>
<evidence type="ECO:0000256" key="1">
    <source>
        <dbReference type="SAM" id="Phobius"/>
    </source>
</evidence>
<feature type="transmembrane region" description="Helical" evidence="1">
    <location>
        <begin position="142"/>
        <end position="164"/>
    </location>
</feature>
<keyword evidence="1" id="KW-0812">Transmembrane</keyword>
<keyword evidence="1" id="KW-1133">Transmembrane helix</keyword>
<evidence type="ECO:0000313" key="2">
    <source>
        <dbReference type="EMBL" id="MBB6048630.1"/>
    </source>
</evidence>
<evidence type="ECO:0000313" key="3">
    <source>
        <dbReference type="Proteomes" id="UP000520814"/>
    </source>
</evidence>
<accession>A0A7W9W575</accession>
<dbReference type="InterPro" id="IPR010390">
    <property type="entry name" value="ABC-2_transporter-like"/>
</dbReference>
<dbReference type="PANTHER" id="PTHR36833">
    <property type="entry name" value="SLR0610 PROTEIN-RELATED"/>
    <property type="match status" value="1"/>
</dbReference>
<dbReference type="Proteomes" id="UP000520814">
    <property type="component" value="Unassembled WGS sequence"/>
</dbReference>
<protein>
    <submittedName>
        <fullName evidence="2">ABC-2 type transport system permease protein</fullName>
    </submittedName>
</protein>
<feature type="transmembrane region" description="Helical" evidence="1">
    <location>
        <begin position="201"/>
        <end position="223"/>
    </location>
</feature>
<dbReference type="RefSeq" id="WP_221289751.1">
    <property type="nucleotide sequence ID" value="NZ_JACHGW010000001.1"/>
</dbReference>
<proteinExistence type="predicted"/>
<sequence length="261" mass="28305">MLRVLLALMRASIRSQMQYRTSFVLFSLGNFSAVAVEVLGLWGLFARFGNLPGWSLAQVAVLYGIVHMAFALAEAAGRGFDQFASVVRAGEFDRFLLRPHPTALLLAGQTFELSRVGRLAAGLTGLLWGASHAGVHWDALKVATLLGAILGGALIFYGVLVMQATLCFFTVESLEIVNALTYGGIMAAELPLTIYPRWIRLLFTFVVPIACMNYLPASVIFAHPGVSPWLALLSPVVGVGFLTLALQLWKLGERQYRSTGS</sequence>
<feature type="transmembrane region" description="Helical" evidence="1">
    <location>
        <begin position="176"/>
        <end position="194"/>
    </location>
</feature>
<keyword evidence="1" id="KW-0472">Membrane</keyword>
<dbReference type="EMBL" id="JACHGW010000001">
    <property type="protein sequence ID" value="MBB6048630.1"/>
    <property type="molecule type" value="Genomic_DNA"/>
</dbReference>
<feature type="transmembrane region" description="Helical" evidence="1">
    <location>
        <begin position="51"/>
        <end position="73"/>
    </location>
</feature>
<name>A0A7W9W575_ARMRO</name>
<reference evidence="2 3" key="1">
    <citation type="submission" date="2020-08" db="EMBL/GenBank/DDBJ databases">
        <title>Genomic Encyclopedia of Type Strains, Phase IV (KMG-IV): sequencing the most valuable type-strain genomes for metagenomic binning, comparative biology and taxonomic classification.</title>
        <authorList>
            <person name="Goeker M."/>
        </authorList>
    </citation>
    <scope>NUCLEOTIDE SEQUENCE [LARGE SCALE GENOMIC DNA]</scope>
    <source>
        <strain evidence="2 3">DSM 23562</strain>
    </source>
</reference>
<dbReference type="PANTHER" id="PTHR36833:SF1">
    <property type="entry name" value="INTEGRAL MEMBRANE TRANSPORT PROTEIN"/>
    <property type="match status" value="1"/>
</dbReference>
<feature type="transmembrane region" description="Helical" evidence="1">
    <location>
        <begin position="21"/>
        <end position="45"/>
    </location>
</feature>
<gene>
    <name evidence="2" type="ORF">HNQ39_000392</name>
</gene>
<dbReference type="Pfam" id="PF06182">
    <property type="entry name" value="ABC2_membrane_6"/>
    <property type="match status" value="1"/>
</dbReference>
<organism evidence="2 3">
    <name type="scientific">Armatimonas rosea</name>
    <dbReference type="NCBI Taxonomy" id="685828"/>
    <lineage>
        <taxon>Bacteria</taxon>
        <taxon>Bacillati</taxon>
        <taxon>Armatimonadota</taxon>
        <taxon>Armatimonadia</taxon>
        <taxon>Armatimonadales</taxon>
        <taxon>Armatimonadaceae</taxon>
        <taxon>Armatimonas</taxon>
    </lineage>
</organism>
<feature type="transmembrane region" description="Helical" evidence="1">
    <location>
        <begin position="229"/>
        <end position="249"/>
    </location>
</feature>